<sequence length="136" mass="15098">MTTPVEPRVRDLRLDRTALREEQARVGWWRRLVRARLDLAVASAARPRNLGEDVAFQLPLDVSLAVPGPRELCDVLPSSSNDLEHLDALRKLDARLEHYEQGVSDALCRATDRLIARLAVDPALTSDWIGEPLGGG</sequence>
<dbReference type="EMBL" id="BJWG01000002">
    <property type="protein sequence ID" value="GEL93938.1"/>
    <property type="molecule type" value="Genomic_DNA"/>
</dbReference>
<dbReference type="OrthoDB" id="4826063at2"/>
<protein>
    <submittedName>
        <fullName evidence="1">Uncharacterized protein</fullName>
    </submittedName>
</protein>
<gene>
    <name evidence="1" type="ORF">CCO02nite_05960</name>
</gene>
<organism evidence="1 2">
    <name type="scientific">Cellulomonas composti</name>
    <dbReference type="NCBI Taxonomy" id="266130"/>
    <lineage>
        <taxon>Bacteria</taxon>
        <taxon>Bacillati</taxon>
        <taxon>Actinomycetota</taxon>
        <taxon>Actinomycetes</taxon>
        <taxon>Micrococcales</taxon>
        <taxon>Cellulomonadaceae</taxon>
        <taxon>Cellulomonas</taxon>
    </lineage>
</organism>
<evidence type="ECO:0000313" key="1">
    <source>
        <dbReference type="EMBL" id="GEL93938.1"/>
    </source>
</evidence>
<dbReference type="RefSeq" id="WP_146841566.1">
    <property type="nucleotide sequence ID" value="NZ_BJWG01000002.1"/>
</dbReference>
<comment type="caution">
    <text evidence="1">The sequence shown here is derived from an EMBL/GenBank/DDBJ whole genome shotgun (WGS) entry which is preliminary data.</text>
</comment>
<keyword evidence="2" id="KW-1185">Reference proteome</keyword>
<accession>A0A511J7H2</accession>
<dbReference type="AlphaFoldDB" id="A0A511J7H2"/>
<reference evidence="1 2" key="1">
    <citation type="submission" date="2019-07" db="EMBL/GenBank/DDBJ databases">
        <title>Whole genome shotgun sequence of Cellulomonas composti NBRC 100758.</title>
        <authorList>
            <person name="Hosoyama A."/>
            <person name="Uohara A."/>
            <person name="Ohji S."/>
            <person name="Ichikawa N."/>
        </authorList>
    </citation>
    <scope>NUCLEOTIDE SEQUENCE [LARGE SCALE GENOMIC DNA]</scope>
    <source>
        <strain evidence="1 2">NBRC 100758</strain>
    </source>
</reference>
<proteinExistence type="predicted"/>
<dbReference type="Proteomes" id="UP000321720">
    <property type="component" value="Unassembled WGS sequence"/>
</dbReference>
<name>A0A511J7H2_9CELL</name>
<evidence type="ECO:0000313" key="2">
    <source>
        <dbReference type="Proteomes" id="UP000321720"/>
    </source>
</evidence>